<dbReference type="GO" id="GO:0005739">
    <property type="term" value="C:mitochondrion"/>
    <property type="evidence" value="ECO:0007669"/>
    <property type="project" value="TreeGrafter"/>
</dbReference>
<dbReference type="Pfam" id="PF20772">
    <property type="entry name" value="TACO1_YebC_N"/>
    <property type="match status" value="1"/>
</dbReference>
<dbReference type="InterPro" id="IPR026564">
    <property type="entry name" value="Transcrip_reg_TACO1-like_dom3"/>
</dbReference>
<accession>A0A8S3ZH69</accession>
<comment type="similarity">
    <text evidence="1">Belongs to the TACO1 family.</text>
</comment>
<dbReference type="InterPro" id="IPR017856">
    <property type="entry name" value="Integrase-like_N"/>
</dbReference>
<dbReference type="SUPFAM" id="SSF75625">
    <property type="entry name" value="YebC-like"/>
    <property type="match status" value="1"/>
</dbReference>
<evidence type="ECO:0000256" key="1">
    <source>
        <dbReference type="ARBA" id="ARBA00008724"/>
    </source>
</evidence>
<evidence type="ECO:0000259" key="2">
    <source>
        <dbReference type="Pfam" id="PF01709"/>
    </source>
</evidence>
<gene>
    <name evidence="4" type="ORF">CUNI_LOCUS12040</name>
</gene>
<organism evidence="4 5">
    <name type="scientific">Candidula unifasciata</name>
    <dbReference type="NCBI Taxonomy" id="100452"/>
    <lineage>
        <taxon>Eukaryota</taxon>
        <taxon>Metazoa</taxon>
        <taxon>Spiralia</taxon>
        <taxon>Lophotrochozoa</taxon>
        <taxon>Mollusca</taxon>
        <taxon>Gastropoda</taxon>
        <taxon>Heterobranchia</taxon>
        <taxon>Euthyneura</taxon>
        <taxon>Panpulmonata</taxon>
        <taxon>Eupulmonata</taxon>
        <taxon>Stylommatophora</taxon>
        <taxon>Helicina</taxon>
        <taxon>Helicoidea</taxon>
        <taxon>Geomitridae</taxon>
        <taxon>Candidula</taxon>
    </lineage>
</organism>
<protein>
    <recommendedName>
        <fullName evidence="6">Translational activator of cytochrome c oxidase 1</fullName>
    </recommendedName>
</protein>
<dbReference type="PANTHER" id="PTHR12532">
    <property type="entry name" value="TRANSLATIONAL ACTIVATOR OF CYTOCHROME C OXIDASE 1"/>
    <property type="match status" value="1"/>
</dbReference>
<reference evidence="4" key="1">
    <citation type="submission" date="2021-04" db="EMBL/GenBank/DDBJ databases">
        <authorList>
            <consortium name="Molecular Ecology Group"/>
        </authorList>
    </citation>
    <scope>NUCLEOTIDE SEQUENCE</scope>
</reference>
<dbReference type="InterPro" id="IPR002876">
    <property type="entry name" value="Transcrip_reg_TACO1-like"/>
</dbReference>
<name>A0A8S3ZH69_9EUPU</name>
<proteinExistence type="inferred from homology"/>
<dbReference type="EMBL" id="CAJHNH020002369">
    <property type="protein sequence ID" value="CAG5126482.1"/>
    <property type="molecule type" value="Genomic_DNA"/>
</dbReference>
<feature type="domain" description="TACO1/YebC-like second and third" evidence="2">
    <location>
        <begin position="155"/>
        <end position="319"/>
    </location>
</feature>
<dbReference type="Gene3D" id="3.30.70.980">
    <property type="match status" value="2"/>
</dbReference>
<dbReference type="PANTHER" id="PTHR12532:SF0">
    <property type="entry name" value="TRANSLATIONAL ACTIVATOR OF CYTOCHROME C OXIDASE 1"/>
    <property type="match status" value="1"/>
</dbReference>
<comment type="caution">
    <text evidence="4">The sequence shown here is derived from an EMBL/GenBank/DDBJ whole genome shotgun (WGS) entry which is preliminary data.</text>
</comment>
<keyword evidence="5" id="KW-1185">Reference proteome</keyword>
<feature type="domain" description="TACO1/YebC-like N-terminal" evidence="3">
    <location>
        <begin position="74"/>
        <end position="143"/>
    </location>
</feature>
<dbReference type="InterPro" id="IPR048300">
    <property type="entry name" value="TACO1_YebC-like_2nd/3rd_dom"/>
</dbReference>
<evidence type="ECO:0008006" key="6">
    <source>
        <dbReference type="Google" id="ProtNLM"/>
    </source>
</evidence>
<dbReference type="InterPro" id="IPR029072">
    <property type="entry name" value="YebC-like"/>
</dbReference>
<evidence type="ECO:0000259" key="3">
    <source>
        <dbReference type="Pfam" id="PF20772"/>
    </source>
</evidence>
<dbReference type="InterPro" id="IPR049083">
    <property type="entry name" value="TACO1_YebC_N"/>
</dbReference>
<evidence type="ECO:0000313" key="4">
    <source>
        <dbReference type="EMBL" id="CAG5126482.1"/>
    </source>
</evidence>
<dbReference type="AlphaFoldDB" id="A0A8S3ZH69"/>
<dbReference type="Proteomes" id="UP000678393">
    <property type="component" value="Unassembled WGS sequence"/>
</dbReference>
<evidence type="ECO:0000313" key="5">
    <source>
        <dbReference type="Proteomes" id="UP000678393"/>
    </source>
</evidence>
<dbReference type="Pfam" id="PF01709">
    <property type="entry name" value="Transcrip_reg"/>
    <property type="match status" value="1"/>
</dbReference>
<dbReference type="OrthoDB" id="2017544at2759"/>
<dbReference type="Gene3D" id="1.10.10.200">
    <property type="match status" value="1"/>
</dbReference>
<sequence length="323" mass="36295">MSSRCLASFHRSTIMKLHVSSNSFLQLLKAGDLSQRMMHGINLPLNVFSQKSQTFRLAFDKQINTSSSLEAGHSKWQNIKHIKAAVDRERGEKSNLLAHRIQLVLERNPDTDPKQNTELANLIKWARSNNLTNDVINNTIDRQMKRRDPSSITFFAGRGPSNTGIIIECFSPKPLHTKGILQSYVKKHGFSLHTPADDLFEHKGVVEVDLSEEELVAANADPDNFPLDKYVEVAIVVGAEDVKLEHDGEKPYIQFLCGPFDISKVSRNLNDAGFNVTRSERTCIPTVTVTVTQEFIENVNKLAEKLDGNSDVIKYHFNVVPES</sequence>